<dbReference type="Pfam" id="PF05853">
    <property type="entry name" value="BKACE"/>
    <property type="match status" value="1"/>
</dbReference>
<dbReference type="InterPro" id="IPR013785">
    <property type="entry name" value="Aldolase_TIM"/>
</dbReference>
<dbReference type="EMBL" id="JACHIJ010000008">
    <property type="protein sequence ID" value="MBB5054649.1"/>
    <property type="molecule type" value="Genomic_DNA"/>
</dbReference>
<dbReference type="AlphaFoldDB" id="A0A840N2F0"/>
<reference evidence="5 6" key="1">
    <citation type="submission" date="2020-08" db="EMBL/GenBank/DDBJ databases">
        <title>Genomic Encyclopedia of Type Strains, Phase IV (KMG-IV): sequencing the most valuable type-strain genomes for metagenomic binning, comparative biology and taxonomic classification.</title>
        <authorList>
            <person name="Goeker M."/>
        </authorList>
    </citation>
    <scope>NUCLEOTIDE SEQUENCE [LARGE SCALE GENOMIC DNA]</scope>
    <source>
        <strain evidence="5 6">DSM 17498</strain>
    </source>
</reference>
<gene>
    <name evidence="5" type="ORF">HNQ36_004656</name>
</gene>
<keyword evidence="4" id="KW-0862">Zinc</keyword>
<comment type="caution">
    <text evidence="5">The sequence shown here is derived from an EMBL/GenBank/DDBJ whole genome shotgun (WGS) entry which is preliminary data.</text>
</comment>
<dbReference type="Proteomes" id="UP000521227">
    <property type="component" value="Unassembled WGS sequence"/>
</dbReference>
<evidence type="ECO:0000256" key="1">
    <source>
        <dbReference type="ARBA" id="ARBA00001947"/>
    </source>
</evidence>
<dbReference type="GO" id="GO:0043720">
    <property type="term" value="F:3-keto-5-aminohexanoate cleavage activity"/>
    <property type="evidence" value="ECO:0007669"/>
    <property type="project" value="InterPro"/>
</dbReference>
<evidence type="ECO:0000256" key="3">
    <source>
        <dbReference type="ARBA" id="ARBA00022723"/>
    </source>
</evidence>
<dbReference type="RefSeq" id="WP_184089263.1">
    <property type="nucleotide sequence ID" value="NZ_JACHIJ010000008.1"/>
</dbReference>
<name>A0A840N2F0_9BRAD</name>
<evidence type="ECO:0000313" key="5">
    <source>
        <dbReference type="EMBL" id="MBB5054649.1"/>
    </source>
</evidence>
<comment type="cofactor">
    <cofactor evidence="1">
        <name>Zn(2+)</name>
        <dbReference type="ChEBI" id="CHEBI:29105"/>
    </cofactor>
</comment>
<proteinExistence type="predicted"/>
<dbReference type="GO" id="GO:0046872">
    <property type="term" value="F:metal ion binding"/>
    <property type="evidence" value="ECO:0007669"/>
    <property type="project" value="UniProtKB-KW"/>
</dbReference>
<keyword evidence="2" id="KW-0808">Transferase</keyword>
<evidence type="ECO:0000313" key="6">
    <source>
        <dbReference type="Proteomes" id="UP000521227"/>
    </source>
</evidence>
<dbReference type="PANTHER" id="PTHR37418:SF2">
    <property type="entry name" value="3-KETO-5-AMINOHEXANOATE CLEAVAGE ENZYME"/>
    <property type="match status" value="1"/>
</dbReference>
<evidence type="ECO:0000256" key="2">
    <source>
        <dbReference type="ARBA" id="ARBA00022679"/>
    </source>
</evidence>
<keyword evidence="3" id="KW-0479">Metal-binding</keyword>
<protein>
    <submittedName>
        <fullName evidence="5">Uncharacterized protein (DUF849 family)</fullName>
    </submittedName>
</protein>
<organism evidence="5 6">
    <name type="scientific">Afipia massiliensis</name>
    <dbReference type="NCBI Taxonomy" id="211460"/>
    <lineage>
        <taxon>Bacteria</taxon>
        <taxon>Pseudomonadati</taxon>
        <taxon>Pseudomonadota</taxon>
        <taxon>Alphaproteobacteria</taxon>
        <taxon>Hyphomicrobiales</taxon>
        <taxon>Nitrobacteraceae</taxon>
        <taxon>Afipia</taxon>
    </lineage>
</organism>
<dbReference type="Gene3D" id="3.20.20.70">
    <property type="entry name" value="Aldolase class I"/>
    <property type="match status" value="1"/>
</dbReference>
<evidence type="ECO:0000256" key="4">
    <source>
        <dbReference type="ARBA" id="ARBA00022833"/>
    </source>
</evidence>
<accession>A0A840N2F0</accession>
<sequence length="277" mass="29661">MADLTIMVAPNGARKGHAEHPNLPLTADALAADAHACQAAGAQAIHMHVRDDGGRHTLNASRYLAATEAVRRATGPEFVIQITTEAVGMFKPHEQIAVVRAVRPEAVSIATKELIPDAAAEADAAELYRWAHEQRIAVQHIVYAATELDHLLDLIERGIIPGKRHSVIFPLGRYAADQESDPAELAPFVAKVRDSGGAARFDWWVCAFGASETASLVAAAAMGGHCRIGFENSFFNADGTRAGSNAERVSDLRAALSGIRRPRSSRAEILRALGRPD</sequence>
<dbReference type="InterPro" id="IPR008567">
    <property type="entry name" value="BKACE"/>
</dbReference>
<dbReference type="PANTHER" id="PTHR37418">
    <property type="entry name" value="3-KETO-5-AMINOHEXANOATE CLEAVAGE ENZYME-RELATED"/>
    <property type="match status" value="1"/>
</dbReference>